<organism evidence="1 3">
    <name type="scientific">Didymodactylos carnosus</name>
    <dbReference type="NCBI Taxonomy" id="1234261"/>
    <lineage>
        <taxon>Eukaryota</taxon>
        <taxon>Metazoa</taxon>
        <taxon>Spiralia</taxon>
        <taxon>Gnathifera</taxon>
        <taxon>Rotifera</taxon>
        <taxon>Eurotatoria</taxon>
        <taxon>Bdelloidea</taxon>
        <taxon>Philodinida</taxon>
        <taxon>Philodinidae</taxon>
        <taxon>Didymodactylos</taxon>
    </lineage>
</organism>
<keyword evidence="3" id="KW-1185">Reference proteome</keyword>
<comment type="caution">
    <text evidence="1">The sequence shown here is derived from an EMBL/GenBank/DDBJ whole genome shotgun (WGS) entry which is preliminary data.</text>
</comment>
<evidence type="ECO:0000313" key="1">
    <source>
        <dbReference type="EMBL" id="CAF1071897.1"/>
    </source>
</evidence>
<dbReference type="AlphaFoldDB" id="A0A814M503"/>
<protein>
    <submittedName>
        <fullName evidence="1">Uncharacterized protein</fullName>
    </submittedName>
</protein>
<dbReference type="EMBL" id="CAJNOQ010004737">
    <property type="protein sequence ID" value="CAF1071897.1"/>
    <property type="molecule type" value="Genomic_DNA"/>
</dbReference>
<evidence type="ECO:0000313" key="2">
    <source>
        <dbReference type="EMBL" id="CAF3838899.1"/>
    </source>
</evidence>
<gene>
    <name evidence="1" type="ORF">GPM918_LOCUS17318</name>
    <name evidence="2" type="ORF">SRO942_LOCUS17317</name>
</gene>
<dbReference type="Proteomes" id="UP000681722">
    <property type="component" value="Unassembled WGS sequence"/>
</dbReference>
<reference evidence="1" key="1">
    <citation type="submission" date="2021-02" db="EMBL/GenBank/DDBJ databases">
        <authorList>
            <person name="Nowell W R."/>
        </authorList>
    </citation>
    <scope>NUCLEOTIDE SEQUENCE</scope>
</reference>
<dbReference type="Proteomes" id="UP000663829">
    <property type="component" value="Unassembled WGS sequence"/>
</dbReference>
<evidence type="ECO:0000313" key="3">
    <source>
        <dbReference type="Proteomes" id="UP000663829"/>
    </source>
</evidence>
<dbReference type="EMBL" id="CAJOBC010004737">
    <property type="protein sequence ID" value="CAF3838899.1"/>
    <property type="molecule type" value="Genomic_DNA"/>
</dbReference>
<name>A0A814M503_9BILA</name>
<sequence length="160" mass="17466">MYLRKQLNQFAVVCVSRPSPSLSPTTVLRNALRTMRPPIIEQPAPKIMVLNRQFVQSTKVISTPISSTPKCSVNRRRKTTIQLSDSDDLMTITDTPLTLTAINGLITSATAISTSSTLTTVIITNPITIAYASLVNLPQSSQNEIQFSFASFDARNNVPG</sequence>
<accession>A0A814M503</accession>
<proteinExistence type="predicted"/>